<sequence>MVSNEHNPIAERIGRIQGIWKERMAGKSGYKLVRLAIREADLPIVNGFLKLESSPYGKIEETPVVMLTDFSDPHTFAWQLCNDWLQEYARALEQFPQLPWKEHTRYLAKVKEADHVHQEPLLLSVLDSFSQSLPNHGRSMLLLGLVPRLLCGYDQLEKWLTEFCKSLPSHIALLVIDYTDKEVYSSLASSLKKQCVTINLNNLDMEGAYNELLTQGNPEDPNVKIRKIMVEMGKAASRDQRGKLDNLGERLLDIGRASGQASLWLYTYIVYAGFLFRYKDGQALALLDKGITLCDSHQSDGSVAAMTVTLYTYKASYLNYIGKHNEGLNWFGKAMDYCLSHNDIIGAMGVCQNIIVASILNSTKESASILLRRVLPHLSMMEAESHKYTESFLVAAFLLFYDKKLTKDERRDIEDRMNRIYGEDWASRATLQFQQIKNPKQPSIDEFS</sequence>
<dbReference type="STRING" id="1236517.ADJ77_10740"/>
<reference evidence="2 4" key="2">
    <citation type="submission" date="2021-03" db="EMBL/GenBank/DDBJ databases">
        <title>Human Oral Microbial Genomes.</title>
        <authorList>
            <person name="Johnston C.D."/>
            <person name="Chen T."/>
            <person name="Dewhirst F.E."/>
        </authorList>
    </citation>
    <scope>NUCLEOTIDE SEQUENCE [LARGE SCALE GENOMIC DNA]</scope>
    <source>
        <strain evidence="2 4">W1435</strain>
    </source>
</reference>
<accession>A0A0K1NMY4</accession>
<dbReference type="EMBL" id="CP072369">
    <property type="protein sequence ID" value="QUB85873.1"/>
    <property type="molecule type" value="Genomic_DNA"/>
</dbReference>
<gene>
    <name evidence="1" type="ORF">ADJ77_10740</name>
    <name evidence="2" type="ORF">J5A51_01000</name>
</gene>
<dbReference type="OrthoDB" id="615153at2"/>
<dbReference type="RefSeq" id="WP_025079242.1">
    <property type="nucleotide sequence ID" value="NZ_BAKO01000067.1"/>
</dbReference>
<keyword evidence="4" id="KW-1185">Reference proteome</keyword>
<dbReference type="AlphaFoldDB" id="A0A0K1NMY4"/>
<proteinExistence type="predicted"/>
<dbReference type="Proteomes" id="UP000060345">
    <property type="component" value="Chromosome 2"/>
</dbReference>
<evidence type="ECO:0000313" key="3">
    <source>
        <dbReference type="Proteomes" id="UP000060345"/>
    </source>
</evidence>
<dbReference type="Proteomes" id="UP000682005">
    <property type="component" value="Chromosome 2"/>
</dbReference>
<protein>
    <submittedName>
        <fullName evidence="1">Uncharacterized protein</fullName>
    </submittedName>
</protein>
<dbReference type="EMBL" id="CP012075">
    <property type="protein sequence ID" value="AKU70253.1"/>
    <property type="molecule type" value="Genomic_DNA"/>
</dbReference>
<name>A0A0K1NMY4_9BACT</name>
<evidence type="ECO:0000313" key="1">
    <source>
        <dbReference type="EMBL" id="AKU70253.1"/>
    </source>
</evidence>
<reference evidence="1 3" key="1">
    <citation type="submission" date="2015-07" db="EMBL/GenBank/DDBJ databases">
        <authorList>
            <person name="Noorani M."/>
        </authorList>
    </citation>
    <scope>NUCLEOTIDE SEQUENCE [LARGE SCALE GENOMIC DNA]</scope>
    <source>
        <strain evidence="1 3">W1435</strain>
    </source>
</reference>
<organism evidence="1 3">
    <name type="scientific">Prevotella fusca JCM 17724</name>
    <dbReference type="NCBI Taxonomy" id="1236517"/>
    <lineage>
        <taxon>Bacteria</taxon>
        <taxon>Pseudomonadati</taxon>
        <taxon>Bacteroidota</taxon>
        <taxon>Bacteroidia</taxon>
        <taxon>Bacteroidales</taxon>
        <taxon>Prevotellaceae</taxon>
        <taxon>Prevotella</taxon>
    </lineage>
</organism>
<evidence type="ECO:0000313" key="2">
    <source>
        <dbReference type="EMBL" id="QUB85873.1"/>
    </source>
</evidence>
<evidence type="ECO:0000313" key="4">
    <source>
        <dbReference type="Proteomes" id="UP000682005"/>
    </source>
</evidence>
<dbReference type="KEGG" id="pfus:ADJ77_10740"/>
<dbReference type="eggNOG" id="ENOG50311UY">
    <property type="taxonomic scope" value="Bacteria"/>
</dbReference>